<dbReference type="SUPFAM" id="SSF50685">
    <property type="entry name" value="Barwin-like endoglucanases"/>
    <property type="match status" value="1"/>
</dbReference>
<dbReference type="InterPro" id="IPR007137">
    <property type="entry name" value="DUF348"/>
</dbReference>
<dbReference type="GO" id="GO:0004553">
    <property type="term" value="F:hydrolase activity, hydrolyzing O-glycosyl compounds"/>
    <property type="evidence" value="ECO:0007669"/>
    <property type="project" value="InterPro"/>
</dbReference>
<organism evidence="4 5">
    <name type="scientific">Lentibacillus halodurans</name>
    <dbReference type="NCBI Taxonomy" id="237679"/>
    <lineage>
        <taxon>Bacteria</taxon>
        <taxon>Bacillati</taxon>
        <taxon>Bacillota</taxon>
        <taxon>Bacilli</taxon>
        <taxon>Bacillales</taxon>
        <taxon>Bacillaceae</taxon>
        <taxon>Lentibacillus</taxon>
    </lineage>
</organism>
<dbReference type="RefSeq" id="WP_090240533.1">
    <property type="nucleotide sequence ID" value="NZ_FOJW01000015.1"/>
</dbReference>
<evidence type="ECO:0000256" key="1">
    <source>
        <dbReference type="ARBA" id="ARBA00022729"/>
    </source>
</evidence>
<dbReference type="GO" id="GO:0019867">
    <property type="term" value="C:outer membrane"/>
    <property type="evidence" value="ECO:0007669"/>
    <property type="project" value="InterPro"/>
</dbReference>
<dbReference type="STRING" id="237679.SAMN04488072_11549"/>
<keyword evidence="2" id="KW-0812">Transmembrane</keyword>
<dbReference type="EMBL" id="FOJW01000015">
    <property type="protein sequence ID" value="SFB31540.1"/>
    <property type="molecule type" value="Genomic_DNA"/>
</dbReference>
<dbReference type="CDD" id="cd22786">
    <property type="entry name" value="DPBB_YuiC-like"/>
    <property type="match status" value="1"/>
</dbReference>
<evidence type="ECO:0000259" key="3">
    <source>
        <dbReference type="PROSITE" id="PS51109"/>
    </source>
</evidence>
<dbReference type="InterPro" id="IPR036908">
    <property type="entry name" value="RlpA-like_sf"/>
</dbReference>
<feature type="transmembrane region" description="Helical" evidence="2">
    <location>
        <begin position="12"/>
        <end position="34"/>
    </location>
</feature>
<reference evidence="4 5" key="1">
    <citation type="submission" date="2016-10" db="EMBL/GenBank/DDBJ databases">
        <authorList>
            <person name="de Groot N.N."/>
        </authorList>
    </citation>
    <scope>NUCLEOTIDE SEQUENCE [LARGE SCALE GENOMIC DNA]</scope>
    <source>
        <strain evidence="4 5">CGMCC 1.3702</strain>
    </source>
</reference>
<gene>
    <name evidence="4" type="ORF">SAMN04488072_11549</name>
</gene>
<proteinExistence type="predicted"/>
<dbReference type="Proteomes" id="UP000198642">
    <property type="component" value="Unassembled WGS sequence"/>
</dbReference>
<dbReference type="InterPro" id="IPR010611">
    <property type="entry name" value="3D_dom"/>
</dbReference>
<feature type="domain" description="G5" evidence="3">
    <location>
        <begin position="206"/>
        <end position="286"/>
    </location>
</feature>
<dbReference type="SMART" id="SM01208">
    <property type="entry name" value="G5"/>
    <property type="match status" value="1"/>
</dbReference>
<accession>A0A1I1A4X2</accession>
<dbReference type="PANTHER" id="PTHR39160">
    <property type="entry name" value="CELL WALL-BINDING PROTEIN YOCH"/>
    <property type="match status" value="1"/>
</dbReference>
<name>A0A1I1A4X2_9BACI</name>
<dbReference type="InterPro" id="IPR051933">
    <property type="entry name" value="Resuscitation_pf_RpfB"/>
</dbReference>
<dbReference type="InterPro" id="IPR011098">
    <property type="entry name" value="G5_dom"/>
</dbReference>
<keyword evidence="1" id="KW-0732">Signal</keyword>
<dbReference type="AlphaFoldDB" id="A0A1I1A4X2"/>
<dbReference type="Gene3D" id="2.40.40.10">
    <property type="entry name" value="RlpA-like domain"/>
    <property type="match status" value="1"/>
</dbReference>
<dbReference type="PANTHER" id="PTHR39160:SF4">
    <property type="entry name" value="RESUSCITATION-PROMOTING FACTOR RPFB"/>
    <property type="match status" value="1"/>
</dbReference>
<keyword evidence="2" id="KW-1133">Transmembrane helix</keyword>
<dbReference type="Pfam" id="PF03990">
    <property type="entry name" value="DUF348"/>
    <property type="match status" value="3"/>
</dbReference>
<dbReference type="GO" id="GO:0009254">
    <property type="term" value="P:peptidoglycan turnover"/>
    <property type="evidence" value="ECO:0007669"/>
    <property type="project" value="InterPro"/>
</dbReference>
<sequence length="401" mass="44356">MKIFTNLLPKSAWQWVLSAVGLLALIVLSGFMIAETTKAEVVMNKNGEEQTIQTHAETVKELLAELEITYSEHDELSHDIDEEIKDGMHITYEAANQITVVIDGEKADHYTTADTIEEFLTEAGISVSEHDDTSHEKDASIEGSMTYTIDKAFEVTINDGGEETDVWTTGGKVADILKANDFSWDDSDKLKPGEEKEVNKDTPITITRVDKVTDEVKETIDYQVEERKDDNLEKGKEKVIAEGQEGVLIKTFEIKKENGEEVSRELIEEEVKQESKKRIVAIGTKEKEQNLQTLSNESNNNDTESEKVLYMNATAYSADCLGCDGSGYTATGINLKENPKVVSVDPNVIPLGTKVWVEGYGNAIAGDTGGHIGGNRIDLHFKSKSEAESFGRKTVKVKVLD</sequence>
<evidence type="ECO:0000313" key="4">
    <source>
        <dbReference type="EMBL" id="SFB31540.1"/>
    </source>
</evidence>
<dbReference type="PROSITE" id="PS51109">
    <property type="entry name" value="G5"/>
    <property type="match status" value="1"/>
</dbReference>
<keyword evidence="2" id="KW-0472">Membrane</keyword>
<protein>
    <submittedName>
        <fullName evidence="4">Uncharacterized conserved protein YabE, contains G5 and tandem DUF348 domains</fullName>
    </submittedName>
</protein>
<evidence type="ECO:0000256" key="2">
    <source>
        <dbReference type="SAM" id="Phobius"/>
    </source>
</evidence>
<keyword evidence="5" id="KW-1185">Reference proteome</keyword>
<evidence type="ECO:0000313" key="5">
    <source>
        <dbReference type="Proteomes" id="UP000198642"/>
    </source>
</evidence>
<dbReference type="Pfam" id="PF07501">
    <property type="entry name" value="G5"/>
    <property type="match status" value="1"/>
</dbReference>
<dbReference type="Pfam" id="PF06725">
    <property type="entry name" value="3D"/>
    <property type="match status" value="1"/>
</dbReference>
<dbReference type="Gene3D" id="2.20.230.10">
    <property type="entry name" value="Resuscitation-promoting factor rpfb"/>
    <property type="match status" value="1"/>
</dbReference>
<dbReference type="OrthoDB" id="9798935at2"/>